<name>A0A316YQS4_9BASI</name>
<dbReference type="RefSeq" id="XP_025378216.1">
    <property type="nucleotide sequence ID" value="XM_025521905.1"/>
</dbReference>
<feature type="compositionally biased region" description="Polar residues" evidence="1">
    <location>
        <begin position="212"/>
        <end position="226"/>
    </location>
</feature>
<dbReference type="InterPro" id="IPR018814">
    <property type="entry name" value="DUF5427"/>
</dbReference>
<evidence type="ECO:0000313" key="2">
    <source>
        <dbReference type="EMBL" id="PWN91018.1"/>
    </source>
</evidence>
<dbReference type="Pfam" id="PF10310">
    <property type="entry name" value="DUF5427"/>
    <property type="match status" value="2"/>
</dbReference>
<dbReference type="EMBL" id="KZ819636">
    <property type="protein sequence ID" value="PWN91018.1"/>
    <property type="molecule type" value="Genomic_DNA"/>
</dbReference>
<feature type="compositionally biased region" description="Low complexity" evidence="1">
    <location>
        <begin position="135"/>
        <end position="145"/>
    </location>
</feature>
<dbReference type="STRING" id="215250.A0A316YQS4"/>
<feature type="compositionally biased region" description="Low complexity" evidence="1">
    <location>
        <begin position="402"/>
        <end position="412"/>
    </location>
</feature>
<gene>
    <name evidence="2" type="ORF">FA10DRAFT_267438</name>
</gene>
<dbReference type="PANTHER" id="PTHR28265:SF1">
    <property type="entry name" value="MAINTENANCE OF TELOMERE CAPPING PROTEIN 1"/>
    <property type="match status" value="1"/>
</dbReference>
<keyword evidence="3" id="KW-1185">Reference proteome</keyword>
<reference evidence="2" key="1">
    <citation type="journal article" date="2018" name="Mol. Biol. Evol.">
        <title>Broad Genomic Sampling Reveals a Smut Pathogenic Ancestry of the Fungal Clade Ustilaginomycotina.</title>
        <authorList>
            <person name="Kijpornyongpan T."/>
            <person name="Mondo S.J."/>
            <person name="Barry K."/>
            <person name="Sandor L."/>
            <person name="Lee J."/>
            <person name="Lipzen A."/>
            <person name="Pangilinan J."/>
            <person name="LaButti K."/>
            <person name="Hainaut M."/>
            <person name="Henrissat B."/>
            <person name="Grigoriev I.V."/>
            <person name="Spatafora J.W."/>
            <person name="Aime M.C."/>
        </authorList>
    </citation>
    <scope>NUCLEOTIDE SEQUENCE [LARGE SCALE GENOMIC DNA]</scope>
    <source>
        <strain evidence="2">MCA 4198</strain>
    </source>
</reference>
<evidence type="ECO:0008006" key="4">
    <source>
        <dbReference type="Google" id="ProtNLM"/>
    </source>
</evidence>
<feature type="region of interest" description="Disordered" evidence="1">
    <location>
        <begin position="184"/>
        <end position="253"/>
    </location>
</feature>
<evidence type="ECO:0000256" key="1">
    <source>
        <dbReference type="SAM" id="MobiDB-lite"/>
    </source>
</evidence>
<feature type="region of interest" description="Disordered" evidence="1">
    <location>
        <begin position="390"/>
        <end position="412"/>
    </location>
</feature>
<dbReference type="AlphaFoldDB" id="A0A316YQS4"/>
<feature type="compositionally biased region" description="Basic and acidic residues" evidence="1">
    <location>
        <begin position="195"/>
        <end position="208"/>
    </location>
</feature>
<dbReference type="PANTHER" id="PTHR28265">
    <property type="entry name" value="MAINTENANCE OF TELOMERE CAPPING PROTEIN 1"/>
    <property type="match status" value="1"/>
</dbReference>
<dbReference type="Proteomes" id="UP000245768">
    <property type="component" value="Unassembled WGS sequence"/>
</dbReference>
<organism evidence="2 3">
    <name type="scientific">Acaromyces ingoldii</name>
    <dbReference type="NCBI Taxonomy" id="215250"/>
    <lineage>
        <taxon>Eukaryota</taxon>
        <taxon>Fungi</taxon>
        <taxon>Dikarya</taxon>
        <taxon>Basidiomycota</taxon>
        <taxon>Ustilaginomycotina</taxon>
        <taxon>Exobasidiomycetes</taxon>
        <taxon>Exobasidiales</taxon>
        <taxon>Cryptobasidiaceae</taxon>
        <taxon>Acaromyces</taxon>
    </lineage>
</organism>
<feature type="region of interest" description="Disordered" evidence="1">
    <location>
        <begin position="469"/>
        <end position="495"/>
    </location>
</feature>
<sequence length="537" mass="55436">MAPPKKPSKKDDVEALLSDLDSLGTGSGSKEAKKAAATEGAGAGAGAKAKDDAQSLLDDLDELVKRRAATPKRTPSAAATPAAEVTPSATPSGTLSRSAAAMAASADGSKEQATAPSERDVAASPSEVPVTDPSTTTAAATSVAGAGAGTAAGPGAGAAAGGWGNWWSSAQKLADQARAELEKRAAQAAQAGKDLASEVRQSEEEARRQGIPSLTSVAENASQAVSRTAKGDPWSLARSMLGSGSGDGGSGGGGIRNFNLQELSQMGKRGWMDIVNAVAPPIARHEVLQVSLSHDMVGYEGIDDLVFRVLGRVVETHAAQDHAQEGNEGPGQQQIIVNKSRTQQSMEDERTDAGTHARSMNALDSGGFEHAWKTAETKLDALIQATYTPAPAQDTAAKDGDSSSSSSSDTSAKLPITTCPLYIRIQPLLASLPGLESSTDTPRHLYFAVVLNDPSNGLVHRTISSPVPADWFDEAGSGSHSDRPGPGPGPGPEPWAEEFLVEILEACLGAIGLDYVRQRQTSRTRVAQEIKKRVASE</sequence>
<feature type="compositionally biased region" description="Gly residues" evidence="1">
    <location>
        <begin position="146"/>
        <end position="164"/>
    </location>
</feature>
<protein>
    <recommendedName>
        <fullName evidence="4">Maintenance of telomere capping protein 1</fullName>
    </recommendedName>
</protein>
<feature type="region of interest" description="Disordered" evidence="1">
    <location>
        <begin position="340"/>
        <end position="361"/>
    </location>
</feature>
<dbReference type="OrthoDB" id="5594977at2759"/>
<proteinExistence type="predicted"/>
<accession>A0A316YQS4</accession>
<feature type="compositionally biased region" description="Low complexity" evidence="1">
    <location>
        <begin position="96"/>
        <end position="106"/>
    </location>
</feature>
<feature type="compositionally biased region" description="Gly residues" evidence="1">
    <location>
        <begin position="243"/>
        <end position="253"/>
    </location>
</feature>
<feature type="region of interest" description="Disordered" evidence="1">
    <location>
        <begin position="1"/>
        <end position="164"/>
    </location>
</feature>
<dbReference type="GeneID" id="37043821"/>
<evidence type="ECO:0000313" key="3">
    <source>
        <dbReference type="Proteomes" id="UP000245768"/>
    </source>
</evidence>
<dbReference type="InParanoid" id="A0A316YQS4"/>